<dbReference type="PANTHER" id="PTHR12526">
    <property type="entry name" value="GLYCOSYLTRANSFERASE"/>
    <property type="match status" value="1"/>
</dbReference>
<dbReference type="EMBL" id="CP003220">
    <property type="protein sequence ID" value="EGB15576.1"/>
    <property type="molecule type" value="Genomic_DNA"/>
</dbReference>
<dbReference type="CDD" id="cd03801">
    <property type="entry name" value="GT4_PimA-like"/>
    <property type="match status" value="1"/>
</dbReference>
<dbReference type="Gene3D" id="3.40.50.2000">
    <property type="entry name" value="Glycogen Phosphorylase B"/>
    <property type="match status" value="4"/>
</dbReference>
<dbReference type="STRING" id="641491.DND132_2373"/>
<dbReference type="GO" id="GO:0016757">
    <property type="term" value="F:glycosyltransferase activity"/>
    <property type="evidence" value="ECO:0007669"/>
    <property type="project" value="InterPro"/>
</dbReference>
<keyword evidence="2" id="KW-0808">Transferase</keyword>
<dbReference type="HOGENOM" id="CLU_498501_0_0_7"/>
<proteinExistence type="predicted"/>
<dbReference type="RefSeq" id="WP_014323002.1">
    <property type="nucleotide sequence ID" value="NC_016803.1"/>
</dbReference>
<organism evidence="2 3">
    <name type="scientific">Pseudodesulfovibrio mercurii</name>
    <dbReference type="NCBI Taxonomy" id="641491"/>
    <lineage>
        <taxon>Bacteria</taxon>
        <taxon>Pseudomonadati</taxon>
        <taxon>Thermodesulfobacteriota</taxon>
        <taxon>Desulfovibrionia</taxon>
        <taxon>Desulfovibrionales</taxon>
        <taxon>Desulfovibrionaceae</taxon>
    </lineage>
</organism>
<name>F0JBS3_9BACT</name>
<keyword evidence="3" id="KW-1185">Reference proteome</keyword>
<dbReference type="Proteomes" id="UP000007845">
    <property type="component" value="Chromosome"/>
</dbReference>
<dbReference type="SUPFAM" id="SSF53756">
    <property type="entry name" value="UDP-Glycosyltransferase/glycogen phosphorylase"/>
    <property type="match status" value="1"/>
</dbReference>
<feature type="domain" description="Glycosyl transferase family 1" evidence="1">
    <location>
        <begin position="206"/>
        <end position="343"/>
    </location>
</feature>
<dbReference type="PANTHER" id="PTHR12526:SF590">
    <property type="entry name" value="ALPHA-MALTOSE-1-PHOSPHATE SYNTHASE"/>
    <property type="match status" value="1"/>
</dbReference>
<evidence type="ECO:0000313" key="3">
    <source>
        <dbReference type="Proteomes" id="UP000007845"/>
    </source>
</evidence>
<dbReference type="Pfam" id="PF00534">
    <property type="entry name" value="Glycos_transf_1"/>
    <property type="match status" value="1"/>
</dbReference>
<gene>
    <name evidence="2" type="ORF">DND132_2373</name>
</gene>
<dbReference type="OrthoDB" id="9790710at2"/>
<reference evidence="2 3" key="1">
    <citation type="journal article" date="2011" name="J. Bacteriol.">
        <title>Genome sequence of the mercury-methylating strain Desulfovibrio desulfuricans ND132.</title>
        <authorList>
            <person name="Brown S.D."/>
            <person name="Gilmour C.C."/>
            <person name="Kucken A.M."/>
            <person name="Wall J.D."/>
            <person name="Elias D.A."/>
            <person name="Brandt C.C."/>
            <person name="Podar M."/>
            <person name="Chertkov O."/>
            <person name="Held B."/>
            <person name="Bruce D.C."/>
            <person name="Detter J.C."/>
            <person name="Tapia R."/>
            <person name="Han C.S."/>
            <person name="Goodwin L.A."/>
            <person name="Cheng J.F."/>
            <person name="Pitluck S."/>
            <person name="Woyke T."/>
            <person name="Mikhailova N."/>
            <person name="Ivanova N.N."/>
            <person name="Han J."/>
            <person name="Lucas S."/>
            <person name="Lapidus A.L."/>
            <person name="Land M.L."/>
            <person name="Hauser L.J."/>
            <person name="Palumbo A.V."/>
        </authorList>
    </citation>
    <scope>NUCLEOTIDE SEQUENCE [LARGE SCALE GENOMIC DNA]</scope>
    <source>
        <strain evidence="2 3">ND132</strain>
    </source>
</reference>
<dbReference type="AlphaFoldDB" id="F0JBS3"/>
<evidence type="ECO:0000313" key="2">
    <source>
        <dbReference type="EMBL" id="EGB15576.1"/>
    </source>
</evidence>
<protein>
    <submittedName>
        <fullName evidence="2">Glycosyl transferase group 1</fullName>
    </submittedName>
</protein>
<dbReference type="InterPro" id="IPR001296">
    <property type="entry name" value="Glyco_trans_1"/>
</dbReference>
<accession>F0JBS3</accession>
<dbReference type="KEGG" id="ddn:DND132_2373"/>
<dbReference type="eggNOG" id="COG0438">
    <property type="taxonomic scope" value="Bacteria"/>
</dbReference>
<sequence>MTGTKRIWGTLDPFFEGGPVLGRTVANTAFLDGLLAADPFDEYHFFLPGERALAPLRKHLEKRAPGLVEGGRVRLMLREALPGMVGSTDYHCFHLSDCITSQPYLARLRNALSARIFPVTGLIHSLSYAGYPKAFLQHLWPGTTRRDAIVCTSEAGRIAVEGFFGQLRRGFGLGEDTHPAPGLKRIPLAVDTGAYAPGAKGGGETDGPVRILVFGRISHHSKMDLVPLVRAVHRLIRDGLDPRSVELVLAGWAERETHVLDTLTHLAANAGIPMSVVLRPGEARKRELFRMADVFVSIADNPQETFGITLAEAGAFGLPVVASDYDGYRDIVVHGETGFLVPTMGPSATPEVDLTAPLNFDNHYHLSLAQATAVDVPALAGALGRLIREPALRRAMGAAGRERVVREFSWPVVIGRYLDLWEELWREPAEAAPLRDLAHPLAPEYGRIFGHYPSRVLDDTVKLSVGRTGEAFYRNRDFPNLYAGLKDAIDLDVVRRLAFFARNPVDSATLIRKVADVAPMDVTRIENHILWALKQDILQIVE</sequence>
<evidence type="ECO:0000259" key="1">
    <source>
        <dbReference type="Pfam" id="PF00534"/>
    </source>
</evidence>